<comment type="caution">
    <text evidence="2">The sequence shown here is derived from an EMBL/GenBank/DDBJ whole genome shotgun (WGS) entry which is preliminary data.</text>
</comment>
<evidence type="ECO:0000313" key="2">
    <source>
        <dbReference type="EMBL" id="OLP83276.1"/>
    </source>
</evidence>
<feature type="compositionally biased region" description="Basic and acidic residues" evidence="1">
    <location>
        <begin position="779"/>
        <end position="807"/>
    </location>
</feature>
<feature type="compositionally biased region" description="Basic and acidic residues" evidence="1">
    <location>
        <begin position="543"/>
        <end position="553"/>
    </location>
</feature>
<feature type="compositionally biased region" description="Basic and acidic residues" evidence="1">
    <location>
        <begin position="373"/>
        <end position="394"/>
    </location>
</feature>
<accession>A0A1Q9CK39</accession>
<feature type="region of interest" description="Disordered" evidence="1">
    <location>
        <begin position="497"/>
        <end position="756"/>
    </location>
</feature>
<reference evidence="2 3" key="1">
    <citation type="submission" date="2016-02" db="EMBL/GenBank/DDBJ databases">
        <title>Genome analysis of coral dinoflagellate symbionts highlights evolutionary adaptations to a symbiotic lifestyle.</title>
        <authorList>
            <person name="Aranda M."/>
            <person name="Li Y."/>
            <person name="Liew Y.J."/>
            <person name="Baumgarten S."/>
            <person name="Simakov O."/>
            <person name="Wilson M."/>
            <person name="Piel J."/>
            <person name="Ashoor H."/>
            <person name="Bougouffa S."/>
            <person name="Bajic V.B."/>
            <person name="Ryu T."/>
            <person name="Ravasi T."/>
            <person name="Bayer T."/>
            <person name="Micklem G."/>
            <person name="Kim H."/>
            <person name="Bhak J."/>
            <person name="Lajeunesse T.C."/>
            <person name="Voolstra C.R."/>
        </authorList>
    </citation>
    <scope>NUCLEOTIDE SEQUENCE [LARGE SCALE GENOMIC DNA]</scope>
    <source>
        <strain evidence="2 3">CCMP2467</strain>
    </source>
</reference>
<feature type="region of interest" description="Disordered" evidence="1">
    <location>
        <begin position="1"/>
        <end position="139"/>
    </location>
</feature>
<protein>
    <submittedName>
        <fullName evidence="2">Uncharacterized protein</fullName>
    </submittedName>
</protein>
<feature type="compositionally biased region" description="Basic and acidic residues" evidence="1">
    <location>
        <begin position="615"/>
        <end position="656"/>
    </location>
</feature>
<feature type="compositionally biased region" description="Basic and acidic residues" evidence="1">
    <location>
        <begin position="497"/>
        <end position="509"/>
    </location>
</feature>
<feature type="compositionally biased region" description="Basic and acidic residues" evidence="1">
    <location>
        <begin position="235"/>
        <end position="279"/>
    </location>
</feature>
<organism evidence="2 3">
    <name type="scientific">Symbiodinium microadriaticum</name>
    <name type="common">Dinoflagellate</name>
    <name type="synonym">Zooxanthella microadriatica</name>
    <dbReference type="NCBI Taxonomy" id="2951"/>
    <lineage>
        <taxon>Eukaryota</taxon>
        <taxon>Sar</taxon>
        <taxon>Alveolata</taxon>
        <taxon>Dinophyceae</taxon>
        <taxon>Suessiales</taxon>
        <taxon>Symbiodiniaceae</taxon>
        <taxon>Symbiodinium</taxon>
    </lineage>
</organism>
<feature type="compositionally biased region" description="Basic and acidic residues" evidence="1">
    <location>
        <begin position="571"/>
        <end position="597"/>
    </location>
</feature>
<feature type="compositionally biased region" description="Basic and acidic residues" evidence="1">
    <location>
        <begin position="194"/>
        <end position="205"/>
    </location>
</feature>
<evidence type="ECO:0000313" key="3">
    <source>
        <dbReference type="Proteomes" id="UP000186817"/>
    </source>
</evidence>
<feature type="compositionally biased region" description="Basic and acidic residues" evidence="1">
    <location>
        <begin position="407"/>
        <end position="428"/>
    </location>
</feature>
<evidence type="ECO:0000256" key="1">
    <source>
        <dbReference type="SAM" id="MobiDB-lite"/>
    </source>
</evidence>
<keyword evidence="3" id="KW-1185">Reference proteome</keyword>
<dbReference type="AlphaFoldDB" id="A0A1Q9CK39"/>
<dbReference type="EMBL" id="LSRX01001127">
    <property type="protein sequence ID" value="OLP83276.1"/>
    <property type="molecule type" value="Genomic_DNA"/>
</dbReference>
<feature type="region of interest" description="Disordered" evidence="1">
    <location>
        <begin position="774"/>
        <end position="807"/>
    </location>
</feature>
<feature type="compositionally biased region" description="Basic and acidic residues" evidence="1">
    <location>
        <begin position="737"/>
        <end position="756"/>
    </location>
</feature>
<feature type="region of interest" description="Disordered" evidence="1">
    <location>
        <begin position="185"/>
        <end position="295"/>
    </location>
</feature>
<feature type="compositionally biased region" description="Acidic residues" evidence="1">
    <location>
        <begin position="510"/>
        <end position="521"/>
    </location>
</feature>
<sequence>MDNGPERDERMEEVPAPEAERKSEEPATGLVPSAGTLEQKQGGEVEVPTSRRHTEVLELPPVHRGPVPATPAIRPGESSTPATGTKSRAERKQEKKTAKKEEKRNRKAEKSARKAEKAEGEKPEGTPPKTPVRRKLDAAMETAGSIESVLLLEKEYKALQRDPSHKPNFYFLIDRLISNLRHIPRTVFGPPAGEEERNKLTKLREEEEAEDAEAAKRAAERMEEADEGSASRKRKLEELEEKKRALEEEKDRKRKELEEESRRLKAVEEAERRAREQRSRNPKVQVPVASEKEKGETWFERKATELVENYIQSYGPQQKKSKEAAETYTTAYKNSEQAQEDFISALQRTQEKAEVLQKCLGRALEAAMAFGREEERAQQYAQAKDKCSRPEVPRVKARPQIPAGLQERLKKEKAQQEESGKPGKKEGSEVPTSTKPGKEWREKISEDVWKEKLREELLTLASRGFGKKEDNDFQYFYPAIAFADYGAVSSQISEINSKRYKDAKLRSPEEYPEIEPPEDEREERPVLSTEQAMEYAASKKAAKPSDPEQRMASHSETLLDMQDQAKKRRAKLLEKESKQKAIDVDDEGTSKKEESASKKARGKGQGSESGIWTKDALRRKLDAHKKEQLEEYHKKKLRETIDTHFQKETSSKKEEPAAQQGPGPDEAGSDPSSEEESESSSATDESQSYAQYPMETKSENEAMEAAGSPGSIGAEMPPVAAHMQPVEDNNPWRKTVSKIEAKDGKESTKAKAKERKDLAKRLEPLVLCKQAKDSGLAEVEEKAKEEEKDEEKEKERKEEKVRKEKVKAKAKERKEKESVWEEQYAVSAIKKDIGEMNAPTDIQYETLKQKNMYQDSLIRKVKVKRLKILVCAKVVERDLNLPVRDHHVQCQVSILVCLNCILEKIVIYAYNGNFGVKESLTINKLWKIQRGTVDAVIVQLSTPNPFLVKVQGLFQETLKFPCRVNC</sequence>
<feature type="region of interest" description="Disordered" evidence="1">
    <location>
        <begin position="373"/>
        <end position="442"/>
    </location>
</feature>
<gene>
    <name evidence="2" type="ORF">AK812_SmicGene35984</name>
</gene>
<feature type="compositionally biased region" description="Basic and acidic residues" evidence="1">
    <location>
        <begin position="213"/>
        <end position="222"/>
    </location>
</feature>
<feature type="compositionally biased region" description="Basic and acidic residues" evidence="1">
    <location>
        <begin position="87"/>
        <end position="124"/>
    </location>
</feature>
<feature type="compositionally biased region" description="Basic and acidic residues" evidence="1">
    <location>
        <begin position="1"/>
        <end position="25"/>
    </location>
</feature>
<dbReference type="Proteomes" id="UP000186817">
    <property type="component" value="Unassembled WGS sequence"/>
</dbReference>
<name>A0A1Q9CK39_SYMMI</name>
<feature type="compositionally biased region" description="Polar residues" evidence="1">
    <location>
        <begin position="77"/>
        <end position="86"/>
    </location>
</feature>
<feature type="compositionally biased region" description="Low complexity" evidence="1">
    <location>
        <begin position="679"/>
        <end position="690"/>
    </location>
</feature>
<proteinExistence type="predicted"/>